<evidence type="ECO:0000313" key="2">
    <source>
        <dbReference type="EMBL" id="CAI4219830.1"/>
    </source>
</evidence>
<proteinExistence type="predicted"/>
<feature type="region of interest" description="Disordered" evidence="1">
    <location>
        <begin position="66"/>
        <end position="86"/>
    </location>
</feature>
<comment type="caution">
    <text evidence="2">The sequence shown here is derived from an EMBL/GenBank/DDBJ whole genome shotgun (WGS) entry which is preliminary data.</text>
</comment>
<protein>
    <submittedName>
        <fullName evidence="2">Uncharacterized protein</fullName>
    </submittedName>
</protein>
<reference evidence="2" key="1">
    <citation type="submission" date="2022-11" db="EMBL/GenBank/DDBJ databases">
        <authorList>
            <person name="Scott C."/>
            <person name="Bruce N."/>
        </authorList>
    </citation>
    <scope>NUCLEOTIDE SEQUENCE</scope>
</reference>
<organism evidence="2 3">
    <name type="scientific">Parascedosporium putredinis</name>
    <dbReference type="NCBI Taxonomy" id="1442378"/>
    <lineage>
        <taxon>Eukaryota</taxon>
        <taxon>Fungi</taxon>
        <taxon>Dikarya</taxon>
        <taxon>Ascomycota</taxon>
        <taxon>Pezizomycotina</taxon>
        <taxon>Sordariomycetes</taxon>
        <taxon>Hypocreomycetidae</taxon>
        <taxon>Microascales</taxon>
        <taxon>Microascaceae</taxon>
        <taxon>Parascedosporium</taxon>
    </lineage>
</organism>
<dbReference type="EMBL" id="CALLCH030000020">
    <property type="protein sequence ID" value="CAI4219830.1"/>
    <property type="molecule type" value="Genomic_DNA"/>
</dbReference>
<evidence type="ECO:0000256" key="1">
    <source>
        <dbReference type="SAM" id="MobiDB-lite"/>
    </source>
</evidence>
<name>A0A9P1HDL0_9PEZI</name>
<feature type="compositionally biased region" description="Acidic residues" evidence="1">
    <location>
        <begin position="70"/>
        <end position="79"/>
    </location>
</feature>
<keyword evidence="3" id="KW-1185">Reference proteome</keyword>
<accession>A0A9P1HDL0</accession>
<dbReference type="AlphaFoldDB" id="A0A9P1HDL0"/>
<feature type="region of interest" description="Disordered" evidence="1">
    <location>
        <begin position="1"/>
        <end position="20"/>
    </location>
</feature>
<dbReference type="Proteomes" id="UP000838763">
    <property type="component" value="Unassembled WGS sequence"/>
</dbReference>
<evidence type="ECO:0000313" key="3">
    <source>
        <dbReference type="Proteomes" id="UP000838763"/>
    </source>
</evidence>
<gene>
    <name evidence="2" type="ORF">PPNO1_LOCUS9376</name>
</gene>
<sequence length="86" mass="9520">MAGLPENNGEQATADIQDCPSSTRARIHLWTVKAVAEEASQRRIDSYCEDTVIPWTVLRELVVLGPGENGDIEQDEELDLSPKPRS</sequence>